<evidence type="ECO:0000259" key="2">
    <source>
        <dbReference type="PROSITE" id="PS50076"/>
    </source>
</evidence>
<dbReference type="GO" id="GO:0051082">
    <property type="term" value="F:unfolded protein binding"/>
    <property type="evidence" value="ECO:0007669"/>
    <property type="project" value="TreeGrafter"/>
</dbReference>
<dbReference type="InterPro" id="IPR001623">
    <property type="entry name" value="DnaJ_domain"/>
</dbReference>
<dbReference type="InterPro" id="IPR036869">
    <property type="entry name" value="J_dom_sf"/>
</dbReference>
<dbReference type="GO" id="GO:0044183">
    <property type="term" value="F:protein folding chaperone"/>
    <property type="evidence" value="ECO:0007669"/>
    <property type="project" value="TreeGrafter"/>
</dbReference>
<dbReference type="SUPFAM" id="SSF46565">
    <property type="entry name" value="Chaperone J-domain"/>
    <property type="match status" value="1"/>
</dbReference>
<gene>
    <name evidence="4" type="primary">LOC34617671</name>
</gene>
<feature type="domain" description="J" evidence="2">
    <location>
        <begin position="172"/>
        <end position="238"/>
    </location>
</feature>
<proteinExistence type="predicted"/>
<feature type="compositionally biased region" description="Basic and acidic residues" evidence="1">
    <location>
        <begin position="381"/>
        <end position="394"/>
    </location>
</feature>
<dbReference type="PRINTS" id="PR00625">
    <property type="entry name" value="JDOMAIN"/>
</dbReference>
<dbReference type="GO" id="GO:0005737">
    <property type="term" value="C:cytoplasm"/>
    <property type="evidence" value="ECO:0007669"/>
    <property type="project" value="TreeGrafter"/>
</dbReference>
<feature type="region of interest" description="Disordered" evidence="1">
    <location>
        <begin position="375"/>
        <end position="409"/>
    </location>
</feature>
<dbReference type="Proteomes" id="UP000515125">
    <property type="component" value="Unplaced"/>
</dbReference>
<evidence type="ECO:0000313" key="3">
    <source>
        <dbReference type="Proteomes" id="UP000515125"/>
    </source>
</evidence>
<sequence>MQTVHSSRWLCILKAIRDRSKIGPNKFFDLSIKPFAASPHTGTLYCPPRGSCLRLPTSTVLSRCADSAFSLDGALNQGCSIQRSTQPPFKGPAVIAPRQHATPMDALLHPNDSFEVRRTWKSLISCAKFHTGAWHHLPFGTFAGSLCTWPAGSGPAVPVVFARRYSTSSVPEYYSILGVKKAASQDEIKKAYRQIALQWHPDRNPSNREEAGKRFREASEAYQTLSDPTKRAQYDASLDGASFQHASGRSGYSEPFEFRTRSNRGSVQFGSLTPEEAELLFRRAFGGVSLDEILQQALNQRGASRWDGGLPYQRHDMFEHRMGSRPSTSFLDDQEIYAILRGLSGERPDTGTQVSYYTHGGRIIERRITVQRFPGGGVKTETTERDIGPDRNFDTSRTARSGPQAHQQAFHDEWKHMESQRRASMRTGMEVSNPVQQLLLAAREHAKIAWRMIKLTALRTFARAVVRFVFTLFMRRR</sequence>
<dbReference type="AlphaFoldDB" id="A0A6P6RZY1"/>
<dbReference type="Pfam" id="PF00226">
    <property type="entry name" value="DnaJ"/>
    <property type="match status" value="1"/>
</dbReference>
<accession>A0A6P6RZY1</accession>
<name>A0A6P6RZY1_9EIME</name>
<feature type="region of interest" description="Disordered" evidence="1">
    <location>
        <begin position="202"/>
        <end position="222"/>
    </location>
</feature>
<dbReference type="PROSITE" id="PS00636">
    <property type="entry name" value="DNAJ_1"/>
    <property type="match status" value="1"/>
</dbReference>
<dbReference type="InterPro" id="IPR018253">
    <property type="entry name" value="DnaJ_domain_CS"/>
</dbReference>
<dbReference type="PANTHER" id="PTHR43948">
    <property type="entry name" value="DNAJ HOMOLOG SUBFAMILY B"/>
    <property type="match status" value="1"/>
</dbReference>
<dbReference type="PROSITE" id="PS50076">
    <property type="entry name" value="DNAJ_2"/>
    <property type="match status" value="1"/>
</dbReference>
<evidence type="ECO:0000256" key="1">
    <source>
        <dbReference type="SAM" id="MobiDB-lite"/>
    </source>
</evidence>
<protein>
    <submittedName>
        <fullName evidence="4">Uncharacterized protein LOC34617671</fullName>
    </submittedName>
</protein>
<dbReference type="GO" id="GO:0051087">
    <property type="term" value="F:protein-folding chaperone binding"/>
    <property type="evidence" value="ECO:0007669"/>
    <property type="project" value="TreeGrafter"/>
</dbReference>
<dbReference type="RefSeq" id="XP_026193501.1">
    <property type="nucleotide sequence ID" value="XM_026337716.1"/>
</dbReference>
<evidence type="ECO:0000313" key="4">
    <source>
        <dbReference type="RefSeq" id="XP_026193501.1"/>
    </source>
</evidence>
<dbReference type="SMART" id="SM00271">
    <property type="entry name" value="DnaJ"/>
    <property type="match status" value="1"/>
</dbReference>
<feature type="compositionally biased region" description="Basic and acidic residues" evidence="1">
    <location>
        <begin position="202"/>
        <end position="219"/>
    </location>
</feature>
<keyword evidence="3" id="KW-1185">Reference proteome</keyword>
<organism evidence="3 4">
    <name type="scientific">Cyclospora cayetanensis</name>
    <dbReference type="NCBI Taxonomy" id="88456"/>
    <lineage>
        <taxon>Eukaryota</taxon>
        <taxon>Sar</taxon>
        <taxon>Alveolata</taxon>
        <taxon>Apicomplexa</taxon>
        <taxon>Conoidasida</taxon>
        <taxon>Coccidia</taxon>
        <taxon>Eucoccidiorida</taxon>
        <taxon>Eimeriorina</taxon>
        <taxon>Eimeriidae</taxon>
        <taxon>Cyclospora</taxon>
    </lineage>
</organism>
<dbReference type="Gene3D" id="1.10.287.110">
    <property type="entry name" value="DnaJ domain"/>
    <property type="match status" value="1"/>
</dbReference>
<dbReference type="GO" id="GO:0005634">
    <property type="term" value="C:nucleus"/>
    <property type="evidence" value="ECO:0007669"/>
    <property type="project" value="TreeGrafter"/>
</dbReference>
<dbReference type="CDD" id="cd06257">
    <property type="entry name" value="DnaJ"/>
    <property type="match status" value="1"/>
</dbReference>
<dbReference type="GeneID" id="34617671"/>
<feature type="compositionally biased region" description="Polar residues" evidence="1">
    <location>
        <begin position="395"/>
        <end position="407"/>
    </location>
</feature>
<dbReference type="PANTHER" id="PTHR43948:SF10">
    <property type="entry name" value="MRJ, ISOFORM E"/>
    <property type="match status" value="1"/>
</dbReference>
<reference evidence="4" key="1">
    <citation type="submission" date="2025-08" db="UniProtKB">
        <authorList>
            <consortium name="RefSeq"/>
        </authorList>
    </citation>
    <scope>IDENTIFICATION</scope>
</reference>
<dbReference type="OrthoDB" id="10250354at2759"/>